<feature type="non-terminal residue" evidence="1">
    <location>
        <position position="1"/>
    </location>
</feature>
<name>A0A381UA59_9ZZZZ</name>
<protein>
    <submittedName>
        <fullName evidence="1">Uncharacterized protein</fullName>
    </submittedName>
</protein>
<organism evidence="1">
    <name type="scientific">marine metagenome</name>
    <dbReference type="NCBI Taxonomy" id="408172"/>
    <lineage>
        <taxon>unclassified sequences</taxon>
        <taxon>metagenomes</taxon>
        <taxon>ecological metagenomes</taxon>
    </lineage>
</organism>
<evidence type="ECO:0000313" key="1">
    <source>
        <dbReference type="EMBL" id="SVA24844.1"/>
    </source>
</evidence>
<dbReference type="EMBL" id="UINC01005997">
    <property type="protein sequence ID" value="SVA24844.1"/>
    <property type="molecule type" value="Genomic_DNA"/>
</dbReference>
<gene>
    <name evidence="1" type="ORF">METZ01_LOCUS77698</name>
</gene>
<sequence length="51" mass="5073">VPLNSSLTEPGSSLASPFLIIKVIKGIGLAPWLPAAGLASITSGIELGAML</sequence>
<accession>A0A381UA59</accession>
<proteinExistence type="predicted"/>
<dbReference type="AlphaFoldDB" id="A0A381UA59"/>
<reference evidence="1" key="1">
    <citation type="submission" date="2018-05" db="EMBL/GenBank/DDBJ databases">
        <authorList>
            <person name="Lanie J.A."/>
            <person name="Ng W.-L."/>
            <person name="Kazmierczak K.M."/>
            <person name="Andrzejewski T.M."/>
            <person name="Davidsen T.M."/>
            <person name="Wayne K.J."/>
            <person name="Tettelin H."/>
            <person name="Glass J.I."/>
            <person name="Rusch D."/>
            <person name="Podicherti R."/>
            <person name="Tsui H.-C.T."/>
            <person name="Winkler M.E."/>
        </authorList>
    </citation>
    <scope>NUCLEOTIDE SEQUENCE</scope>
</reference>